<dbReference type="SUPFAM" id="SSF56935">
    <property type="entry name" value="Porins"/>
    <property type="match status" value="1"/>
</dbReference>
<dbReference type="Pfam" id="PF07715">
    <property type="entry name" value="Plug"/>
    <property type="match status" value="1"/>
</dbReference>
<dbReference type="InterPro" id="IPR036942">
    <property type="entry name" value="Beta-barrel_TonB_sf"/>
</dbReference>
<keyword evidence="2 11" id="KW-0813">Transport</keyword>
<keyword evidence="3 11" id="KW-1134">Transmembrane beta strand</keyword>
<keyword evidence="6" id="KW-0408">Iron</keyword>
<evidence type="ECO:0000256" key="7">
    <source>
        <dbReference type="ARBA" id="ARBA00023065"/>
    </source>
</evidence>
<dbReference type="InterPro" id="IPR039426">
    <property type="entry name" value="TonB-dep_rcpt-like"/>
</dbReference>
<evidence type="ECO:0000256" key="11">
    <source>
        <dbReference type="PROSITE-ProRule" id="PRU01360"/>
    </source>
</evidence>
<keyword evidence="10 11" id="KW-0998">Cell outer membrane</keyword>
<evidence type="ECO:0000256" key="9">
    <source>
        <dbReference type="ARBA" id="ARBA00023136"/>
    </source>
</evidence>
<keyword evidence="13" id="KW-0732">Signal</keyword>
<dbReference type="GO" id="GO:0006826">
    <property type="term" value="P:iron ion transport"/>
    <property type="evidence" value="ECO:0007669"/>
    <property type="project" value="UniProtKB-KW"/>
</dbReference>
<comment type="subcellular location">
    <subcellularLocation>
        <location evidence="1 11">Cell outer membrane</location>
        <topology evidence="1 11">Multi-pass membrane protein</topology>
    </subcellularLocation>
</comment>
<dbReference type="RefSeq" id="WP_184335890.1">
    <property type="nucleotide sequence ID" value="NZ_JACHHZ010000008.1"/>
</dbReference>
<evidence type="ECO:0000313" key="17">
    <source>
        <dbReference type="Proteomes" id="UP000588068"/>
    </source>
</evidence>
<dbReference type="InterPro" id="IPR012910">
    <property type="entry name" value="Plug_dom"/>
</dbReference>
<feature type="chain" id="PRO_5032678292" evidence="13">
    <location>
        <begin position="36"/>
        <end position="804"/>
    </location>
</feature>
<organism evidence="16 17">
    <name type="scientific">Povalibacter uvarum</name>
    <dbReference type="NCBI Taxonomy" id="732238"/>
    <lineage>
        <taxon>Bacteria</taxon>
        <taxon>Pseudomonadati</taxon>
        <taxon>Pseudomonadota</taxon>
        <taxon>Gammaproteobacteria</taxon>
        <taxon>Steroidobacterales</taxon>
        <taxon>Steroidobacteraceae</taxon>
        <taxon>Povalibacter</taxon>
    </lineage>
</organism>
<evidence type="ECO:0000256" key="13">
    <source>
        <dbReference type="SAM" id="SignalP"/>
    </source>
</evidence>
<keyword evidence="8 12" id="KW-0798">TonB box</keyword>
<evidence type="ECO:0000256" key="1">
    <source>
        <dbReference type="ARBA" id="ARBA00004571"/>
    </source>
</evidence>
<evidence type="ECO:0000256" key="2">
    <source>
        <dbReference type="ARBA" id="ARBA00022448"/>
    </source>
</evidence>
<proteinExistence type="inferred from homology"/>
<evidence type="ECO:0000256" key="5">
    <source>
        <dbReference type="ARBA" id="ARBA00022692"/>
    </source>
</evidence>
<comment type="similarity">
    <text evidence="11 12">Belongs to the TonB-dependent receptor family.</text>
</comment>
<keyword evidence="16" id="KW-0675">Receptor</keyword>
<dbReference type="PROSITE" id="PS52016">
    <property type="entry name" value="TONB_DEPENDENT_REC_3"/>
    <property type="match status" value="1"/>
</dbReference>
<dbReference type="PANTHER" id="PTHR32552:SF81">
    <property type="entry name" value="TONB-DEPENDENT OUTER MEMBRANE RECEPTOR"/>
    <property type="match status" value="1"/>
</dbReference>
<keyword evidence="17" id="KW-1185">Reference proteome</keyword>
<feature type="signal peptide" evidence="13">
    <location>
        <begin position="1"/>
        <end position="35"/>
    </location>
</feature>
<comment type="caution">
    <text evidence="16">The sequence shown here is derived from an EMBL/GenBank/DDBJ whole genome shotgun (WGS) entry which is preliminary data.</text>
</comment>
<accession>A0A841HW70</accession>
<dbReference type="GO" id="GO:0009279">
    <property type="term" value="C:cell outer membrane"/>
    <property type="evidence" value="ECO:0007669"/>
    <property type="project" value="UniProtKB-SubCell"/>
</dbReference>
<dbReference type="InterPro" id="IPR000531">
    <property type="entry name" value="Beta-barrel_TonB"/>
</dbReference>
<evidence type="ECO:0000256" key="10">
    <source>
        <dbReference type="ARBA" id="ARBA00023237"/>
    </source>
</evidence>
<keyword evidence="5 11" id="KW-0812">Transmembrane</keyword>
<evidence type="ECO:0000256" key="8">
    <source>
        <dbReference type="ARBA" id="ARBA00023077"/>
    </source>
</evidence>
<protein>
    <submittedName>
        <fullName evidence="16">Iron complex outermembrane receptor protein</fullName>
    </submittedName>
</protein>
<evidence type="ECO:0000256" key="6">
    <source>
        <dbReference type="ARBA" id="ARBA00023004"/>
    </source>
</evidence>
<feature type="domain" description="TonB-dependent receptor-like beta-barrel" evidence="14">
    <location>
        <begin position="330"/>
        <end position="766"/>
    </location>
</feature>
<evidence type="ECO:0000259" key="14">
    <source>
        <dbReference type="Pfam" id="PF00593"/>
    </source>
</evidence>
<dbReference type="EMBL" id="JACHHZ010000008">
    <property type="protein sequence ID" value="MBB6096499.1"/>
    <property type="molecule type" value="Genomic_DNA"/>
</dbReference>
<keyword evidence="7" id="KW-0406">Ion transport</keyword>
<evidence type="ECO:0000259" key="15">
    <source>
        <dbReference type="Pfam" id="PF07715"/>
    </source>
</evidence>
<dbReference type="Pfam" id="PF00593">
    <property type="entry name" value="TonB_dep_Rec_b-barrel"/>
    <property type="match status" value="1"/>
</dbReference>
<reference evidence="16 17" key="1">
    <citation type="submission" date="2020-08" db="EMBL/GenBank/DDBJ databases">
        <title>Genomic Encyclopedia of Type Strains, Phase IV (KMG-IV): sequencing the most valuable type-strain genomes for metagenomic binning, comparative biology and taxonomic classification.</title>
        <authorList>
            <person name="Goeker M."/>
        </authorList>
    </citation>
    <scope>NUCLEOTIDE SEQUENCE [LARGE SCALE GENOMIC DNA]</scope>
    <source>
        <strain evidence="16 17">DSM 26723</strain>
    </source>
</reference>
<name>A0A841HW70_9GAMM</name>
<gene>
    <name evidence="16" type="ORF">HNQ60_005421</name>
</gene>
<dbReference type="Proteomes" id="UP000588068">
    <property type="component" value="Unassembled WGS sequence"/>
</dbReference>
<keyword evidence="9 11" id="KW-0472">Membrane</keyword>
<sequence>MAFRSTAFRGTASRRSQHLLLVGACGLASSVASLAQDSTPAQDGLLEEVIVTAQMRAQDIQDVPIAITVINPEDLARAGFNDANDLSKIAPNAIITQDQGEVSITIRGIGDLSDGGDTSVTANIDGEYLNGGRALAAALFDLERVEVLRGPQGTLYGRNSTAGAVNYIMRKPGDTFDANMAVSYGVDYSSVRADGGVSIPLTDGVGIRVAGFYEDRDGYVEHPGLAAGNYGGFNFPGYEAFESDDNEGFGGRFSLRGTNLGAFTYYLAAEYSEREFTPQVFAAIDTHQPEFTPGANCAAPGWEATAPLITTDTLCIPSGTRYQDTLNRENYAAPANGGGRQFWETYAYRARFDYEFSPAATLSYIGGYRYFEVDPKSTGSLPVVYANVVEQNETTTQSHEIRLAGDVNGIIYQVGGFLFKQSIDQLAGFYLGDITPGTQNFGFFINYNLRDSDNESKSAFGQVEVPITDQLTAVGGVRYTSNENDGYWRDRAAFLVGPETRPRDTPGIFTDPLLLHSSEEKTTWLAGLNYKLDPDTLIYGKVSTGFKGGGFDAVGTYGPETNTAYETGLKKVFADGKNIFNAAAFYYDYKGLQVDVLLSSAEGGRVFNAGAATIWGFELEGVFELTENDRVNASLNYLNAELDELEALYNVYCVPVSEGGVGPCAGDEAAVGDLDPNTPGVQSPNFAGNKLGNSPEWIATLGYDHVFPLSSGNTITFHADIAYKSEFFTEFYNYEDHKQDAYTQSNASIDFETDNGLTVSAYVRNIEDKRYLTNGYFLAAGPDDIWNFQFGNPRQFGVRFSKDW</sequence>
<feature type="domain" description="TonB-dependent receptor plug" evidence="15">
    <location>
        <begin position="60"/>
        <end position="164"/>
    </location>
</feature>
<evidence type="ECO:0000256" key="3">
    <source>
        <dbReference type="ARBA" id="ARBA00022452"/>
    </source>
</evidence>
<keyword evidence="4" id="KW-0410">Iron transport</keyword>
<evidence type="ECO:0000313" key="16">
    <source>
        <dbReference type="EMBL" id="MBB6096499.1"/>
    </source>
</evidence>
<evidence type="ECO:0000256" key="12">
    <source>
        <dbReference type="RuleBase" id="RU003357"/>
    </source>
</evidence>
<dbReference type="PANTHER" id="PTHR32552">
    <property type="entry name" value="FERRICHROME IRON RECEPTOR-RELATED"/>
    <property type="match status" value="1"/>
</dbReference>
<evidence type="ECO:0000256" key="4">
    <source>
        <dbReference type="ARBA" id="ARBA00022496"/>
    </source>
</evidence>
<dbReference type="AlphaFoldDB" id="A0A841HW70"/>
<dbReference type="Gene3D" id="2.40.170.20">
    <property type="entry name" value="TonB-dependent receptor, beta-barrel domain"/>
    <property type="match status" value="1"/>
</dbReference>